<dbReference type="EMBL" id="JACYCD010000265">
    <property type="protein sequence ID" value="KAF8698369.1"/>
    <property type="molecule type" value="Genomic_DNA"/>
</dbReference>
<sequence>MFGRSPLPHVTFLLARGPFLASAAAASKRFLSEPVLLGIHFAFQRSRTMFMIYADKVRQLSWSHLGLFFIFSLDLFLAFYTRRTVSLPASLEPTTVFGHTARRRARPRYPLFAAALFPQEVDPGSST</sequence>
<evidence type="ECO:0000313" key="2">
    <source>
        <dbReference type="EMBL" id="KAF8698369.1"/>
    </source>
</evidence>
<evidence type="ECO:0000313" key="3">
    <source>
        <dbReference type="Proteomes" id="UP000602905"/>
    </source>
</evidence>
<name>A0A8H7LRW1_9AGAM</name>
<dbReference type="Proteomes" id="UP000602905">
    <property type="component" value="Unassembled WGS sequence"/>
</dbReference>
<evidence type="ECO:0000256" key="1">
    <source>
        <dbReference type="SAM" id="Phobius"/>
    </source>
</evidence>
<dbReference type="AlphaFoldDB" id="A0A8H7LRW1"/>
<accession>A0A8H7LRW1</accession>
<comment type="caution">
    <text evidence="2">The sequence shown here is derived from an EMBL/GenBank/DDBJ whole genome shotgun (WGS) entry which is preliminary data.</text>
</comment>
<protein>
    <submittedName>
        <fullName evidence="2">Uncharacterized protein</fullName>
    </submittedName>
</protein>
<reference evidence="2" key="1">
    <citation type="submission" date="2020-09" db="EMBL/GenBank/DDBJ databases">
        <title>Comparative genome analyses of four rice-infecting Rhizoctonia solani isolates reveal extensive enrichment of homogalacturonan modification genes.</title>
        <authorList>
            <person name="Lee D.-Y."/>
            <person name="Jeon J."/>
            <person name="Kim K.-T."/>
            <person name="Cheong K."/>
            <person name="Song H."/>
            <person name="Choi G."/>
            <person name="Ko J."/>
            <person name="Opiyo S.O."/>
            <person name="Zuo S."/>
            <person name="Madhav S."/>
            <person name="Lee Y.-H."/>
            <person name="Wang G.-L."/>
        </authorList>
    </citation>
    <scope>NUCLEOTIDE SEQUENCE</scope>
    <source>
        <strain evidence="2">AG1-IA WGL</strain>
    </source>
</reference>
<keyword evidence="1" id="KW-0472">Membrane</keyword>
<feature type="transmembrane region" description="Helical" evidence="1">
    <location>
        <begin position="60"/>
        <end position="80"/>
    </location>
</feature>
<keyword evidence="1" id="KW-1133">Transmembrane helix</keyword>
<organism evidence="2 3">
    <name type="scientific">Rhizoctonia solani</name>
    <dbReference type="NCBI Taxonomy" id="456999"/>
    <lineage>
        <taxon>Eukaryota</taxon>
        <taxon>Fungi</taxon>
        <taxon>Dikarya</taxon>
        <taxon>Basidiomycota</taxon>
        <taxon>Agaricomycotina</taxon>
        <taxon>Agaricomycetes</taxon>
        <taxon>Cantharellales</taxon>
        <taxon>Ceratobasidiaceae</taxon>
        <taxon>Rhizoctonia</taxon>
    </lineage>
</organism>
<feature type="non-terminal residue" evidence="2">
    <location>
        <position position="1"/>
    </location>
</feature>
<proteinExistence type="predicted"/>
<gene>
    <name evidence="2" type="ORF">RHS03_07638</name>
</gene>
<keyword evidence="1" id="KW-0812">Transmembrane</keyword>